<organism evidence="10 11">
    <name type="scientific">Methanoregula formicica (strain DSM 22288 / NBRC 105244 / SMSP)</name>
    <dbReference type="NCBI Taxonomy" id="593750"/>
    <lineage>
        <taxon>Archaea</taxon>
        <taxon>Methanobacteriati</taxon>
        <taxon>Methanobacteriota</taxon>
        <taxon>Stenosarchaea group</taxon>
        <taxon>Methanomicrobia</taxon>
        <taxon>Methanomicrobiales</taxon>
        <taxon>Methanoregulaceae</taxon>
        <taxon>Methanoregula</taxon>
    </lineage>
</organism>
<proteinExistence type="inferred from homology"/>
<dbReference type="GO" id="GO:0006508">
    <property type="term" value="P:proteolysis"/>
    <property type="evidence" value="ECO:0007669"/>
    <property type="project" value="UniProtKB-KW"/>
</dbReference>
<gene>
    <name evidence="10" type="ordered locus">Metfor_1193</name>
</gene>
<dbReference type="InterPro" id="IPR001567">
    <property type="entry name" value="Pept_M3A_M3B_dom"/>
</dbReference>
<keyword evidence="8" id="KW-0472">Membrane</keyword>
<dbReference type="Proteomes" id="UP000010824">
    <property type="component" value="Chromosome"/>
</dbReference>
<dbReference type="Gene3D" id="3.40.390.10">
    <property type="entry name" value="Collagenase (Catalytic Domain)"/>
    <property type="match status" value="1"/>
</dbReference>
<keyword evidence="3" id="KW-0645">Protease</keyword>
<evidence type="ECO:0000256" key="7">
    <source>
        <dbReference type="ARBA" id="ARBA00023049"/>
    </source>
</evidence>
<keyword evidence="11" id="KW-1185">Reference proteome</keyword>
<evidence type="ECO:0000256" key="5">
    <source>
        <dbReference type="ARBA" id="ARBA00022801"/>
    </source>
</evidence>
<name>L0HBY6_METFS</name>
<evidence type="ECO:0000256" key="1">
    <source>
        <dbReference type="ARBA" id="ARBA00001947"/>
    </source>
</evidence>
<dbReference type="GO" id="GO:0006518">
    <property type="term" value="P:peptide metabolic process"/>
    <property type="evidence" value="ECO:0007669"/>
    <property type="project" value="TreeGrafter"/>
</dbReference>
<reference evidence="11" key="1">
    <citation type="submission" date="2011-12" db="EMBL/GenBank/DDBJ databases">
        <title>Complete sequence of Methanoregula formicicum SMSP.</title>
        <authorList>
            <person name="Lucas S."/>
            <person name="Han J."/>
            <person name="Lapidus A."/>
            <person name="Cheng J.-F."/>
            <person name="Goodwin L."/>
            <person name="Pitluck S."/>
            <person name="Peters L."/>
            <person name="Ovchinnikova G."/>
            <person name="Teshima H."/>
            <person name="Detter J.C."/>
            <person name="Han C."/>
            <person name="Tapia R."/>
            <person name="Land M."/>
            <person name="Hauser L."/>
            <person name="Kyrpides N."/>
            <person name="Ivanova N."/>
            <person name="Pagani I."/>
            <person name="Imachi H."/>
            <person name="Tamaki H."/>
            <person name="Sekiguchi Y."/>
            <person name="Kamagata Y."/>
            <person name="Cadillo-Quiroz H."/>
            <person name="Zinder S."/>
            <person name="Liu W.-T."/>
            <person name="Woyke T."/>
        </authorList>
    </citation>
    <scope>NUCLEOTIDE SEQUENCE [LARGE SCALE GENOMIC DNA]</scope>
    <source>
        <strain evidence="11">DSM 22288 / NBRC 105244 / SMSP</strain>
    </source>
</reference>
<dbReference type="STRING" id="593750.Metfor_1193"/>
<reference evidence="10 11" key="2">
    <citation type="journal article" date="2014" name="Genome Announc.">
        <title>Complete Genome Sequence of Methanoregula formicica SMSPT, a Mesophilic Hydrogenotrophic Methanogen Isolated from a Methanogenic Upflow Anaerobic Sludge Blanket Reactor.</title>
        <authorList>
            <person name="Yamamoto K."/>
            <person name="Tamaki H."/>
            <person name="Cadillo-Quiroz H."/>
            <person name="Imachi H."/>
            <person name="Kyrpides N."/>
            <person name="Woyke T."/>
            <person name="Goodwin L."/>
            <person name="Zinder S.H."/>
            <person name="Kamagata Y."/>
            <person name="Liu W.T."/>
        </authorList>
    </citation>
    <scope>NUCLEOTIDE SEQUENCE [LARGE SCALE GENOMIC DNA]</scope>
    <source>
        <strain evidence="11">DSM 22288 / NBRC 105244 / SMSP</strain>
    </source>
</reference>
<dbReference type="InterPro" id="IPR024077">
    <property type="entry name" value="Neurolysin/TOP_dom2"/>
</dbReference>
<accession>L0HBY6</accession>
<dbReference type="PANTHER" id="PTHR11804:SF84">
    <property type="entry name" value="SACCHAROLYSIN"/>
    <property type="match status" value="1"/>
</dbReference>
<dbReference type="RefSeq" id="WP_015285200.1">
    <property type="nucleotide sequence ID" value="NC_019943.1"/>
</dbReference>
<dbReference type="eggNOG" id="arCOG04758">
    <property type="taxonomic scope" value="Archaea"/>
</dbReference>
<feature type="domain" description="Peptidase M3A/M3B catalytic" evidence="9">
    <location>
        <begin position="249"/>
        <end position="692"/>
    </location>
</feature>
<comment type="cofactor">
    <cofactor evidence="1">
        <name>Zn(2+)</name>
        <dbReference type="ChEBI" id="CHEBI:29105"/>
    </cofactor>
</comment>
<evidence type="ECO:0000256" key="4">
    <source>
        <dbReference type="ARBA" id="ARBA00022723"/>
    </source>
</evidence>
<dbReference type="InParanoid" id="L0HBY6"/>
<dbReference type="GO" id="GO:0004222">
    <property type="term" value="F:metalloendopeptidase activity"/>
    <property type="evidence" value="ECO:0007669"/>
    <property type="project" value="InterPro"/>
</dbReference>
<dbReference type="SUPFAM" id="SSF55486">
    <property type="entry name" value="Metalloproteases ('zincins'), catalytic domain"/>
    <property type="match status" value="1"/>
</dbReference>
<evidence type="ECO:0000256" key="8">
    <source>
        <dbReference type="SAM" id="Phobius"/>
    </source>
</evidence>
<evidence type="ECO:0000259" key="9">
    <source>
        <dbReference type="Pfam" id="PF01432"/>
    </source>
</evidence>
<dbReference type="PROSITE" id="PS51257">
    <property type="entry name" value="PROKAR_LIPOPROTEIN"/>
    <property type="match status" value="1"/>
</dbReference>
<dbReference type="AlphaFoldDB" id="L0HBY6"/>
<keyword evidence="4" id="KW-0479">Metal-binding</keyword>
<dbReference type="Gene3D" id="1.10.1370.10">
    <property type="entry name" value="Neurolysin, domain 3"/>
    <property type="match status" value="1"/>
</dbReference>
<keyword evidence="7" id="KW-0482">Metalloprotease</keyword>
<evidence type="ECO:0000256" key="6">
    <source>
        <dbReference type="ARBA" id="ARBA00022833"/>
    </source>
</evidence>
<keyword evidence="5" id="KW-0378">Hydrolase</keyword>
<keyword evidence="8" id="KW-1133">Transmembrane helix</keyword>
<dbReference type="EMBL" id="CP003167">
    <property type="protein sequence ID" value="AGB02237.1"/>
    <property type="molecule type" value="Genomic_DNA"/>
</dbReference>
<dbReference type="InterPro" id="IPR045090">
    <property type="entry name" value="Pept_M3A_M3B"/>
</dbReference>
<evidence type="ECO:0000256" key="3">
    <source>
        <dbReference type="ARBA" id="ARBA00022670"/>
    </source>
</evidence>
<dbReference type="GeneID" id="14310506"/>
<sequence precursor="true">MQTDLRNTLYYSLAASAVALIIALLLIAGCLPTGTPAGTPTQNGTGPAAPIPARYAAGEITRLNHQAEKTANASLNAIAAIPSQDRTVDNTLLAYDRVISDYNDAVGPLILMRIVYPDPAIAAEGSEVATSSQIFLNGVTTRRDLYDALKGPVPRTPDESRLYNETLREFEHNGLALPDDRLAKVRALRADLSAIESQYMYNLNNDNTTLEFTAGELSGVPAATIAGFKQTPQGTYLVTTKYPDYTAVMANAEPGQTRKKMYAAYYNRQAEANTPLLEQAIVLRQQAAQELGYATWADFRLDGRMAKNTANAMTFLTSLQKPLMERTALEFSGLLAIKNEIDPRATALDPWDIAYLQEIQKKRQYMYSDEEVRQYFPMDNALAGMFSIYGNLFGVRFDEVKGAPVWSPEVRLFAVRNISDNATVGYLYLDLYPREGKDGWFSESEVIKGRQHNGSYTVPVVAIVANFPAPSGDRPSLLTPYDLETLFHEGGHAMHSLLTTAPYGTMSGTSVEWDFIETPSQALEEWVWDPQVLESLSGHYTNTSRRIPPDLRDRVIAAHKATMGSKYSSRMEKSLEDMRFHTATGAVNVTGIWYQTYEEVWGIPAPAGTHQPASFDHVMDGYDAGYYSYLWSKVYALNIADTFSQDGMTNQTTGMKFRQEILARGNMADGSVLLYNFLGHEPGTEALYRQIGITRSQTGSGA</sequence>
<dbReference type="PANTHER" id="PTHR11804">
    <property type="entry name" value="PROTEASE M3 THIMET OLIGOPEPTIDASE-RELATED"/>
    <property type="match status" value="1"/>
</dbReference>
<dbReference type="Pfam" id="PF01432">
    <property type="entry name" value="Peptidase_M3"/>
    <property type="match status" value="1"/>
</dbReference>
<keyword evidence="6" id="KW-0862">Zinc</keyword>
<dbReference type="OrthoDB" id="110158at2157"/>
<keyword evidence="8" id="KW-0812">Transmembrane</keyword>
<dbReference type="GO" id="GO:0046872">
    <property type="term" value="F:metal ion binding"/>
    <property type="evidence" value="ECO:0007669"/>
    <property type="project" value="UniProtKB-KW"/>
</dbReference>
<feature type="transmembrane region" description="Helical" evidence="8">
    <location>
        <begin position="9"/>
        <end position="29"/>
    </location>
</feature>
<protein>
    <submittedName>
        <fullName evidence="10">Zn-dependent oligopeptidase</fullName>
    </submittedName>
</protein>
<dbReference type="InterPro" id="IPR024079">
    <property type="entry name" value="MetalloPept_cat_dom_sf"/>
</dbReference>
<dbReference type="KEGG" id="mfo:Metfor_1193"/>
<comment type="similarity">
    <text evidence="2">Belongs to the peptidase M3 family.</text>
</comment>
<dbReference type="CDD" id="cd06455">
    <property type="entry name" value="M3A_TOP"/>
    <property type="match status" value="1"/>
</dbReference>
<dbReference type="HOGENOM" id="CLU_001805_2_0_2"/>
<evidence type="ECO:0000313" key="11">
    <source>
        <dbReference type="Proteomes" id="UP000010824"/>
    </source>
</evidence>
<evidence type="ECO:0000313" key="10">
    <source>
        <dbReference type="EMBL" id="AGB02237.1"/>
    </source>
</evidence>
<evidence type="ECO:0000256" key="2">
    <source>
        <dbReference type="ARBA" id="ARBA00006040"/>
    </source>
</evidence>